<dbReference type="InterPro" id="IPR020635">
    <property type="entry name" value="Tyr_kinase_cat_dom"/>
</dbReference>
<dbReference type="SUPFAM" id="SSF56112">
    <property type="entry name" value="Protein kinase-like (PK-like)"/>
    <property type="match status" value="1"/>
</dbReference>
<dbReference type="Gene3D" id="3.30.200.20">
    <property type="entry name" value="Phosphorylase Kinase, domain 1"/>
    <property type="match status" value="1"/>
</dbReference>
<dbReference type="GO" id="GO:0004674">
    <property type="term" value="F:protein serine/threonine kinase activity"/>
    <property type="evidence" value="ECO:0007669"/>
    <property type="project" value="TreeGrafter"/>
</dbReference>
<dbReference type="OrthoDB" id="75710at2759"/>
<keyword evidence="5" id="KW-1185">Reference proteome</keyword>
<proteinExistence type="predicted"/>
<dbReference type="PROSITE" id="PS00109">
    <property type="entry name" value="PROTEIN_KINASE_TYR"/>
    <property type="match status" value="1"/>
</dbReference>
<evidence type="ECO:0000256" key="2">
    <source>
        <dbReference type="ARBA" id="ARBA00022840"/>
    </source>
</evidence>
<organism evidence="4 5">
    <name type="scientific">Corchorus olitorius</name>
    <dbReference type="NCBI Taxonomy" id="93759"/>
    <lineage>
        <taxon>Eukaryota</taxon>
        <taxon>Viridiplantae</taxon>
        <taxon>Streptophyta</taxon>
        <taxon>Embryophyta</taxon>
        <taxon>Tracheophyta</taxon>
        <taxon>Spermatophyta</taxon>
        <taxon>Magnoliopsida</taxon>
        <taxon>eudicotyledons</taxon>
        <taxon>Gunneridae</taxon>
        <taxon>Pentapetalae</taxon>
        <taxon>rosids</taxon>
        <taxon>malvids</taxon>
        <taxon>Malvales</taxon>
        <taxon>Malvaceae</taxon>
        <taxon>Grewioideae</taxon>
        <taxon>Apeibeae</taxon>
        <taxon>Corchorus</taxon>
    </lineage>
</organism>
<dbReference type="Gene3D" id="1.10.510.10">
    <property type="entry name" value="Transferase(Phosphotransferase) domain 1"/>
    <property type="match status" value="1"/>
</dbReference>
<dbReference type="PANTHER" id="PTHR27005">
    <property type="entry name" value="WALL-ASSOCIATED RECEPTOR KINASE-LIKE 21"/>
    <property type="match status" value="1"/>
</dbReference>
<evidence type="ECO:0000259" key="3">
    <source>
        <dbReference type="PROSITE" id="PS50011"/>
    </source>
</evidence>
<dbReference type="Proteomes" id="UP000187203">
    <property type="component" value="Unassembled WGS sequence"/>
</dbReference>
<dbReference type="InterPro" id="IPR045274">
    <property type="entry name" value="WAK-like"/>
</dbReference>
<dbReference type="InterPro" id="IPR001245">
    <property type="entry name" value="Ser-Thr/Tyr_kinase_cat_dom"/>
</dbReference>
<dbReference type="GO" id="GO:0005524">
    <property type="term" value="F:ATP binding"/>
    <property type="evidence" value="ECO:0007669"/>
    <property type="project" value="UniProtKB-KW"/>
</dbReference>
<name>A0A1R3K8F2_9ROSI</name>
<protein>
    <recommendedName>
        <fullName evidence="3">Protein kinase domain-containing protein</fullName>
    </recommendedName>
</protein>
<dbReference type="GO" id="GO:0004713">
    <property type="term" value="F:protein tyrosine kinase activity"/>
    <property type="evidence" value="ECO:0007669"/>
    <property type="project" value="InterPro"/>
</dbReference>
<evidence type="ECO:0000256" key="1">
    <source>
        <dbReference type="ARBA" id="ARBA00022741"/>
    </source>
</evidence>
<dbReference type="STRING" id="93759.A0A1R3K8F2"/>
<dbReference type="EMBL" id="AWUE01014522">
    <property type="protein sequence ID" value="OMP03339.1"/>
    <property type="molecule type" value="Genomic_DNA"/>
</dbReference>
<dbReference type="Pfam" id="PF07714">
    <property type="entry name" value="PK_Tyr_Ser-Thr"/>
    <property type="match status" value="1"/>
</dbReference>
<evidence type="ECO:0000313" key="5">
    <source>
        <dbReference type="Proteomes" id="UP000187203"/>
    </source>
</evidence>
<comment type="caution">
    <text evidence="4">The sequence shown here is derived from an EMBL/GenBank/DDBJ whole genome shotgun (WGS) entry which is preliminary data.</text>
</comment>
<dbReference type="InterPro" id="IPR008266">
    <property type="entry name" value="Tyr_kinase_AS"/>
</dbReference>
<dbReference type="InterPro" id="IPR011009">
    <property type="entry name" value="Kinase-like_dom_sf"/>
</dbReference>
<gene>
    <name evidence="4" type="ORF">COLO4_10480</name>
</gene>
<dbReference type="InterPro" id="IPR000719">
    <property type="entry name" value="Prot_kinase_dom"/>
</dbReference>
<dbReference type="GO" id="GO:0007166">
    <property type="term" value="P:cell surface receptor signaling pathway"/>
    <property type="evidence" value="ECO:0007669"/>
    <property type="project" value="InterPro"/>
</dbReference>
<keyword evidence="1" id="KW-0547">Nucleotide-binding</keyword>
<feature type="domain" description="Protein kinase" evidence="3">
    <location>
        <begin position="1"/>
        <end position="317"/>
    </location>
</feature>
<evidence type="ECO:0000313" key="4">
    <source>
        <dbReference type="EMBL" id="OMP03339.1"/>
    </source>
</evidence>
<dbReference type="GO" id="GO:0005886">
    <property type="term" value="C:plasma membrane"/>
    <property type="evidence" value="ECO:0007669"/>
    <property type="project" value="TreeGrafter"/>
</dbReference>
<dbReference type="AlphaFoldDB" id="A0A1R3K8F2"/>
<dbReference type="SMART" id="SM00219">
    <property type="entry name" value="TyrKc"/>
    <property type="match status" value="1"/>
</dbReference>
<reference evidence="5" key="1">
    <citation type="submission" date="2013-09" db="EMBL/GenBank/DDBJ databases">
        <title>Corchorus olitorius genome sequencing.</title>
        <authorList>
            <person name="Alam M."/>
            <person name="Haque M.S."/>
            <person name="Islam M.S."/>
            <person name="Emdad E.M."/>
            <person name="Islam M.M."/>
            <person name="Ahmed B."/>
            <person name="Halim A."/>
            <person name="Hossen Q.M.M."/>
            <person name="Hossain M.Z."/>
            <person name="Ahmed R."/>
            <person name="Khan M.M."/>
            <person name="Islam R."/>
            <person name="Rashid M.M."/>
            <person name="Khan S.A."/>
            <person name="Rahman M.S."/>
            <person name="Alam M."/>
            <person name="Yahiya A.S."/>
            <person name="Khan M.S."/>
            <person name="Azam M.S."/>
            <person name="Haque T."/>
            <person name="Lashkar M.Z.H."/>
            <person name="Akhand A.I."/>
            <person name="Morshed G."/>
            <person name="Roy S."/>
            <person name="Uddin K.S."/>
            <person name="Rabeya T."/>
            <person name="Hossain A.S."/>
            <person name="Chowdhury A."/>
            <person name="Snigdha A.R."/>
            <person name="Mortoza M.S."/>
            <person name="Matin S.A."/>
            <person name="Hoque S.M.E."/>
            <person name="Islam M.K."/>
            <person name="Roy D.K."/>
            <person name="Haider R."/>
            <person name="Moosa M.M."/>
            <person name="Elias S.M."/>
            <person name="Hasan A.M."/>
            <person name="Jahan S."/>
            <person name="Shafiuddin M."/>
            <person name="Mahmood N."/>
            <person name="Shommy N.S."/>
        </authorList>
    </citation>
    <scope>NUCLEOTIDE SEQUENCE [LARGE SCALE GENOMIC DNA]</scope>
    <source>
        <strain evidence="5">cv. O-4</strain>
    </source>
</reference>
<dbReference type="PANTHER" id="PTHR27005:SF433">
    <property type="entry name" value="NON-FUNCTIONAL PSEUDOKINASE ZED1-LIKE"/>
    <property type="match status" value="1"/>
</dbReference>
<dbReference type="PROSITE" id="PS50011">
    <property type="entry name" value="PROTEIN_KINASE_DOM"/>
    <property type="match status" value="1"/>
</dbReference>
<sequence length="317" mass="35568">MIACLKVKRHDKDEIEDGQTIFIKNGGALLEELIAFCNGRSNPIRHFSAKELSKATNNYDRRQMLVYDFGYKLYKGSLRDCSIIVKKYHDSSLPEFAVQPYKGIAVGSQMSAHRNVLKVLGCCLETKQPTVVYESGGTKTLYTCISTTNVESIPWKCRLKIARDLASAVAYLHTAFSRPVIHRDIRSSNVILDQNNVPKLIDFGLCISIPEGESHVEDAVLGRTGHLAPEYAARGYLTEKVDVYQFGMLLFELLNGSGPLFCFIEGKFVAIDNLNLDKLSNLVYNRIKNEGIEQEQLLDFETFSLDASPLTTKRGQQ</sequence>
<accession>A0A1R3K8F2</accession>
<keyword evidence="2" id="KW-0067">ATP-binding</keyword>